<dbReference type="EMBL" id="JBCGDC010000045">
    <property type="protein sequence ID" value="MFB6394844.1"/>
    <property type="molecule type" value="Genomic_DNA"/>
</dbReference>
<organism evidence="2 3">
    <name type="scientific">Polymorphospora lycopeni</name>
    <dbReference type="NCBI Taxonomy" id="3140240"/>
    <lineage>
        <taxon>Bacteria</taxon>
        <taxon>Bacillati</taxon>
        <taxon>Actinomycetota</taxon>
        <taxon>Actinomycetes</taxon>
        <taxon>Micromonosporales</taxon>
        <taxon>Micromonosporaceae</taxon>
        <taxon>Polymorphospora</taxon>
    </lineage>
</organism>
<keyword evidence="3" id="KW-1185">Reference proteome</keyword>
<feature type="region of interest" description="Disordered" evidence="1">
    <location>
        <begin position="104"/>
        <end position="124"/>
    </location>
</feature>
<feature type="region of interest" description="Disordered" evidence="1">
    <location>
        <begin position="50"/>
        <end position="91"/>
    </location>
</feature>
<name>A0ABV5CS51_9ACTN</name>
<protein>
    <submittedName>
        <fullName evidence="2">Septum formation initiator</fullName>
    </submittedName>
</protein>
<dbReference type="Proteomes" id="UP001582793">
    <property type="component" value="Unassembled WGS sequence"/>
</dbReference>
<dbReference type="RefSeq" id="WP_375734863.1">
    <property type="nucleotide sequence ID" value="NZ_JBCGDC010000045.1"/>
</dbReference>
<evidence type="ECO:0000313" key="2">
    <source>
        <dbReference type="EMBL" id="MFB6394844.1"/>
    </source>
</evidence>
<feature type="compositionally biased region" description="Low complexity" evidence="1">
    <location>
        <begin position="71"/>
        <end position="80"/>
    </location>
</feature>
<evidence type="ECO:0000313" key="3">
    <source>
        <dbReference type="Proteomes" id="UP001582793"/>
    </source>
</evidence>
<comment type="caution">
    <text evidence="2">The sequence shown here is derived from an EMBL/GenBank/DDBJ whole genome shotgun (WGS) entry which is preliminary data.</text>
</comment>
<gene>
    <name evidence="2" type="ORF">AAFH96_17280</name>
</gene>
<reference evidence="2 3" key="1">
    <citation type="submission" date="2024-04" db="EMBL/GenBank/DDBJ databases">
        <title>Polymorphospora sp. isolated from Baiyangdian Lake in Xiong'an New Area.</title>
        <authorList>
            <person name="Zhang X."/>
            <person name="Liu J."/>
        </authorList>
    </citation>
    <scope>NUCLEOTIDE SEQUENCE [LARGE SCALE GENOMIC DNA]</scope>
    <source>
        <strain evidence="2 3">2-325</strain>
    </source>
</reference>
<evidence type="ECO:0000256" key="1">
    <source>
        <dbReference type="SAM" id="MobiDB-lite"/>
    </source>
</evidence>
<proteinExistence type="predicted"/>
<accession>A0ABV5CS51</accession>
<sequence>MRRRTVLAVAGWLAAVAAATLTGVGAVNVIGAGITGGSAGDVYSQERIARDLALPPSAGPTGPAPEPSPSATPTTPAATPEPRHALSTPGGTVVARCVGGEAELTSWTPHQGYGASDVDRGPDDDAEVTFNGPGGSYEVSVTCVDGQPRVTWELDD</sequence>